<dbReference type="Proteomes" id="UP000247702">
    <property type="component" value="Unassembled WGS sequence"/>
</dbReference>
<dbReference type="OrthoDB" id="2342980at2759"/>
<dbReference type="Proteomes" id="UP000615446">
    <property type="component" value="Unassembled WGS sequence"/>
</dbReference>
<gene>
    <name evidence="2" type="ORF">RCL2_002856400</name>
    <name evidence="1" type="ORF">RclHR1_03570001</name>
</gene>
<accession>A0A2Z6RBQ8</accession>
<reference evidence="1 3" key="1">
    <citation type="submission" date="2017-11" db="EMBL/GenBank/DDBJ databases">
        <title>The genome of Rhizophagus clarus HR1 reveals common genetic basis of auxotrophy among arbuscular mycorrhizal fungi.</title>
        <authorList>
            <person name="Kobayashi Y."/>
        </authorList>
    </citation>
    <scope>NUCLEOTIDE SEQUENCE [LARGE SCALE GENOMIC DNA]</scope>
    <source>
        <strain evidence="1 3">HR1</strain>
    </source>
</reference>
<dbReference type="AlphaFoldDB" id="A0A2Z6RBQ8"/>
<evidence type="ECO:0000313" key="3">
    <source>
        <dbReference type="Proteomes" id="UP000247702"/>
    </source>
</evidence>
<evidence type="ECO:0000313" key="1">
    <source>
        <dbReference type="EMBL" id="GBB99573.1"/>
    </source>
</evidence>
<sequence length="164" mass="18964">MDPNNNSTQIPVDQAGNGSVPLQIPSNIGISNPPNNVFEFYLPLPNDTRIYRVTYTELHPFEIARLLNNGVNVSHNHESQFSHHQNVLNNGVNISGIHDSQFSHHQNVQNFIRQQIHQQAQQHIYQPQQQPYYFNSNPQLYSDNNVYNNANPLNYYTSNTQNYF</sequence>
<name>A0A2Z6RBQ8_9GLOM</name>
<comment type="caution">
    <text evidence="1">The sequence shown here is derived from an EMBL/GenBank/DDBJ whole genome shotgun (WGS) entry which is preliminary data.</text>
</comment>
<organism evidence="1 3">
    <name type="scientific">Rhizophagus clarus</name>
    <dbReference type="NCBI Taxonomy" id="94130"/>
    <lineage>
        <taxon>Eukaryota</taxon>
        <taxon>Fungi</taxon>
        <taxon>Fungi incertae sedis</taxon>
        <taxon>Mucoromycota</taxon>
        <taxon>Glomeromycotina</taxon>
        <taxon>Glomeromycetes</taxon>
        <taxon>Glomerales</taxon>
        <taxon>Glomeraceae</taxon>
        <taxon>Rhizophagus</taxon>
    </lineage>
</organism>
<dbReference type="EMBL" id="BLAL01000304">
    <property type="protein sequence ID" value="GET02183.1"/>
    <property type="molecule type" value="Genomic_DNA"/>
</dbReference>
<evidence type="ECO:0000313" key="2">
    <source>
        <dbReference type="EMBL" id="GET02183.1"/>
    </source>
</evidence>
<proteinExistence type="predicted"/>
<reference evidence="2" key="2">
    <citation type="submission" date="2019-10" db="EMBL/GenBank/DDBJ databases">
        <title>Conservation and host-specific expression of non-tandemly repeated heterogenous ribosome RNA gene in arbuscular mycorrhizal fungi.</title>
        <authorList>
            <person name="Maeda T."/>
            <person name="Kobayashi Y."/>
            <person name="Nakagawa T."/>
            <person name="Ezawa T."/>
            <person name="Yamaguchi K."/>
            <person name="Bino T."/>
            <person name="Nishimoto Y."/>
            <person name="Shigenobu S."/>
            <person name="Kawaguchi M."/>
        </authorList>
    </citation>
    <scope>NUCLEOTIDE SEQUENCE</scope>
    <source>
        <strain evidence="2">HR1</strain>
    </source>
</reference>
<keyword evidence="3" id="KW-1185">Reference proteome</keyword>
<dbReference type="EMBL" id="BEXD01002857">
    <property type="protein sequence ID" value="GBB99573.1"/>
    <property type="molecule type" value="Genomic_DNA"/>
</dbReference>
<protein>
    <submittedName>
        <fullName evidence="1">Uncharacterized protein</fullName>
    </submittedName>
</protein>